<proteinExistence type="inferred from homology"/>
<organism evidence="2">
    <name type="scientific">marine metagenome</name>
    <dbReference type="NCBI Taxonomy" id="408172"/>
    <lineage>
        <taxon>unclassified sequences</taxon>
        <taxon>metagenomes</taxon>
        <taxon>ecological metagenomes</taxon>
    </lineage>
</organism>
<dbReference type="AlphaFoldDB" id="A0A382PJ57"/>
<protein>
    <recommendedName>
        <fullName evidence="3">Phosphoenolpyruvate phosphomutase</fullName>
    </recommendedName>
</protein>
<gene>
    <name evidence="2" type="ORF">METZ01_LOCUS324825</name>
</gene>
<dbReference type="GO" id="GO:0003824">
    <property type="term" value="F:catalytic activity"/>
    <property type="evidence" value="ECO:0007669"/>
    <property type="project" value="InterPro"/>
</dbReference>
<dbReference type="CDD" id="cd00377">
    <property type="entry name" value="ICL_PEPM"/>
    <property type="match status" value="1"/>
</dbReference>
<dbReference type="InterPro" id="IPR015813">
    <property type="entry name" value="Pyrv/PenolPyrv_kinase-like_dom"/>
</dbReference>
<dbReference type="InterPro" id="IPR039556">
    <property type="entry name" value="ICL/PEPM"/>
</dbReference>
<dbReference type="PANTHER" id="PTHR42905:SF7">
    <property type="entry name" value="PHOSPHOENOLPYRUVATE PHOSPHOMUTASE"/>
    <property type="match status" value="1"/>
</dbReference>
<reference evidence="2" key="1">
    <citation type="submission" date="2018-05" db="EMBL/GenBank/DDBJ databases">
        <authorList>
            <person name="Lanie J.A."/>
            <person name="Ng W.-L."/>
            <person name="Kazmierczak K.M."/>
            <person name="Andrzejewski T.M."/>
            <person name="Davidsen T.M."/>
            <person name="Wayne K.J."/>
            <person name="Tettelin H."/>
            <person name="Glass J.I."/>
            <person name="Rusch D."/>
            <person name="Podicherti R."/>
            <person name="Tsui H.-C.T."/>
            <person name="Winkler M.E."/>
        </authorList>
    </citation>
    <scope>NUCLEOTIDE SEQUENCE</scope>
</reference>
<dbReference type="EMBL" id="UINC01106951">
    <property type="protein sequence ID" value="SVC71971.1"/>
    <property type="molecule type" value="Genomic_DNA"/>
</dbReference>
<dbReference type="Gene3D" id="3.20.20.60">
    <property type="entry name" value="Phosphoenolpyruvate-binding domains"/>
    <property type="match status" value="1"/>
</dbReference>
<evidence type="ECO:0000256" key="1">
    <source>
        <dbReference type="ARBA" id="ARBA00038455"/>
    </source>
</evidence>
<dbReference type="Pfam" id="PF13714">
    <property type="entry name" value="PEP_mutase"/>
    <property type="match status" value="1"/>
</dbReference>
<feature type="non-terminal residue" evidence="2">
    <location>
        <position position="202"/>
    </location>
</feature>
<dbReference type="InterPro" id="IPR040442">
    <property type="entry name" value="Pyrv_kinase-like_dom_sf"/>
</dbReference>
<dbReference type="SUPFAM" id="SSF51621">
    <property type="entry name" value="Phosphoenolpyruvate/pyruvate domain"/>
    <property type="match status" value="1"/>
</dbReference>
<name>A0A382PJ57_9ZZZZ</name>
<sequence length="202" mass="21922">MTFESKKLPGDRIASLVNILDSKGFAVGLEAHSGLSGIVVEELDFDFIWESSLTDSASKGLPDASIVSNESRLHTIDEILNVTTKPMIVDGDTGGDEDNFRFLIKRLENQGVSAVIVEDKIFPKRNSFGGTVGAGMENPDTFANKLAIGMRAKSTKDFLIIARLESLIAGLGIEETMFRAEKYINAGVDGIMIHSKLKSPEE</sequence>
<evidence type="ECO:0000313" key="2">
    <source>
        <dbReference type="EMBL" id="SVC71971.1"/>
    </source>
</evidence>
<accession>A0A382PJ57</accession>
<comment type="similarity">
    <text evidence="1">Belongs to the isocitrate lyase/PEP mutase superfamily. PEP mutase family.</text>
</comment>
<dbReference type="PANTHER" id="PTHR42905">
    <property type="entry name" value="PHOSPHOENOLPYRUVATE CARBOXYLASE"/>
    <property type="match status" value="1"/>
</dbReference>
<evidence type="ECO:0008006" key="3">
    <source>
        <dbReference type="Google" id="ProtNLM"/>
    </source>
</evidence>